<feature type="non-terminal residue" evidence="3">
    <location>
        <position position="191"/>
    </location>
</feature>
<name>A0ABN9R992_9DINO</name>
<accession>A0ABN9R992</accession>
<keyword evidence="4" id="KW-1185">Reference proteome</keyword>
<feature type="region of interest" description="Disordered" evidence="1">
    <location>
        <begin position="1"/>
        <end position="73"/>
    </location>
</feature>
<gene>
    <name evidence="3" type="ORF">PCOR1329_LOCUS18471</name>
</gene>
<evidence type="ECO:0000256" key="1">
    <source>
        <dbReference type="SAM" id="MobiDB-lite"/>
    </source>
</evidence>
<dbReference type="InterPro" id="IPR013216">
    <property type="entry name" value="Methyltransf_11"/>
</dbReference>
<dbReference type="Pfam" id="PF08241">
    <property type="entry name" value="Methyltransf_11"/>
    <property type="match status" value="1"/>
</dbReference>
<feature type="domain" description="Methyltransferase type 11" evidence="2">
    <location>
        <begin position="86"/>
        <end position="169"/>
    </location>
</feature>
<dbReference type="PANTHER" id="PTHR12734:SF0">
    <property type="entry name" value="18S RRNA (GUANINE-N(7))-METHYLTRANSFERASE-RELATED"/>
    <property type="match status" value="1"/>
</dbReference>
<evidence type="ECO:0000313" key="4">
    <source>
        <dbReference type="Proteomes" id="UP001189429"/>
    </source>
</evidence>
<sequence length="191" mass="20631">SSTAACGVWPSPRPHPSEGGGAFRSRAPRARLGRRHEPARAPGASRDLLQRPGGAEVHHEQPHDGDPDHHDGGPISCFPERPCLLLDIGCGSGISGQACSDAGHVWIGYDISPSMLRCANDGECEGGPCRARAGPRFRPGTFDGAVSISALQWLCNVDRKGHEPFRRLKLFFERLFSCLRKGARAALQFYP</sequence>
<feature type="non-terminal residue" evidence="3">
    <location>
        <position position="1"/>
    </location>
</feature>
<proteinExistence type="predicted"/>
<dbReference type="InterPro" id="IPR039769">
    <property type="entry name" value="Bud23-like"/>
</dbReference>
<dbReference type="Proteomes" id="UP001189429">
    <property type="component" value="Unassembled WGS sequence"/>
</dbReference>
<evidence type="ECO:0000313" key="3">
    <source>
        <dbReference type="EMBL" id="CAK0815037.1"/>
    </source>
</evidence>
<dbReference type="Gene3D" id="3.40.50.150">
    <property type="entry name" value="Vaccinia Virus protein VP39"/>
    <property type="match status" value="1"/>
</dbReference>
<dbReference type="InterPro" id="IPR029063">
    <property type="entry name" value="SAM-dependent_MTases_sf"/>
</dbReference>
<dbReference type="EMBL" id="CAUYUJ010005803">
    <property type="protein sequence ID" value="CAK0815037.1"/>
    <property type="molecule type" value="Genomic_DNA"/>
</dbReference>
<reference evidence="3" key="1">
    <citation type="submission" date="2023-10" db="EMBL/GenBank/DDBJ databases">
        <authorList>
            <person name="Chen Y."/>
            <person name="Shah S."/>
            <person name="Dougan E. K."/>
            <person name="Thang M."/>
            <person name="Chan C."/>
        </authorList>
    </citation>
    <scope>NUCLEOTIDE SEQUENCE [LARGE SCALE GENOMIC DNA]</scope>
</reference>
<dbReference type="CDD" id="cd02440">
    <property type="entry name" value="AdoMet_MTases"/>
    <property type="match status" value="1"/>
</dbReference>
<dbReference type="SUPFAM" id="SSF53335">
    <property type="entry name" value="S-adenosyl-L-methionine-dependent methyltransferases"/>
    <property type="match status" value="1"/>
</dbReference>
<organism evidence="3 4">
    <name type="scientific">Prorocentrum cordatum</name>
    <dbReference type="NCBI Taxonomy" id="2364126"/>
    <lineage>
        <taxon>Eukaryota</taxon>
        <taxon>Sar</taxon>
        <taxon>Alveolata</taxon>
        <taxon>Dinophyceae</taxon>
        <taxon>Prorocentrales</taxon>
        <taxon>Prorocentraceae</taxon>
        <taxon>Prorocentrum</taxon>
    </lineage>
</organism>
<evidence type="ECO:0000259" key="2">
    <source>
        <dbReference type="Pfam" id="PF08241"/>
    </source>
</evidence>
<feature type="compositionally biased region" description="Basic and acidic residues" evidence="1">
    <location>
        <begin position="56"/>
        <end position="72"/>
    </location>
</feature>
<protein>
    <recommendedName>
        <fullName evidence="2">Methyltransferase type 11 domain-containing protein</fullName>
    </recommendedName>
</protein>
<comment type="caution">
    <text evidence="3">The sequence shown here is derived from an EMBL/GenBank/DDBJ whole genome shotgun (WGS) entry which is preliminary data.</text>
</comment>
<dbReference type="PANTHER" id="PTHR12734">
    <property type="entry name" value="METHYLTRANSFERASE-RELATED"/>
    <property type="match status" value="1"/>
</dbReference>